<dbReference type="InterPro" id="IPR003439">
    <property type="entry name" value="ABC_transporter-like_ATP-bd"/>
</dbReference>
<dbReference type="CDD" id="cd03215">
    <property type="entry name" value="ABC_Carb_Monos_II"/>
    <property type="match status" value="1"/>
</dbReference>
<keyword evidence="4" id="KW-0547">Nucleotide-binding</keyword>
<sequence length="627" mass="66961">MTIRDPLLTATGIAKTFDRTRALAGAHLELLPGEVHGLLGANGAGKSTLSKVITGHVIPDEGQLVYRGQPLRLRSTRDALDHGIAIVMQETSLVPDLSVAENIFLPELGRKGAGISYAGLNRRGAELLATLGQEDVLPLDIKVRHLSAAQRQLVEIAKALGVGAELIIFDEPTASLSPIEVDRLFDIMTRLRSGGTGLIFVSHRLEEVFEITDRVTIMREGRTVLASHPTGSLTQAELIRHMVGRDLGGIYNRAPTTAGKLAAPVALEVTGLKSPPLVRDVSFAVHEGEILGLGGLVGAGRSETVEAIFGLRPRSAGTITVGGKIVNPRKPAQAVRAGIGFVAEDRRSQNIVPDLSVKENLLLAHLGAHRGFGLGYRSREKDIDRLLASLGLPADRLLDANMLNFSGGMQQKIIIARWLLLNPKVLILDEPTKGVDIGTRQSIYQLLRDVAAKGVAVVVVSSDFEELIGLSDRIVVISDGASIADLSADLLDEEKLTLLAAPRTSMARNTEMLRNLSTETGGAGFWALLDQDRMICLNLVGNAASADPGFATGDAKPFAETRIPTALKSREPIFVPEADGQRSTMLLPLRTARGHDMGWVGLTLPANARTPSPETIRGRVEALAASL</sequence>
<dbReference type="InterPro" id="IPR027417">
    <property type="entry name" value="P-loop_NTPase"/>
</dbReference>
<feature type="domain" description="ABC transporter" evidence="6">
    <location>
        <begin position="261"/>
        <end position="504"/>
    </location>
</feature>
<dbReference type="InterPro" id="IPR003593">
    <property type="entry name" value="AAA+_ATPase"/>
</dbReference>
<proteinExistence type="predicted"/>
<gene>
    <name evidence="7" type="primary">rbsA_2</name>
    <name evidence="7" type="ORF">SAE02_19510</name>
</gene>
<comment type="caution">
    <text evidence="7">The sequence shown here is derived from an EMBL/GenBank/DDBJ whole genome shotgun (WGS) entry which is preliminary data.</text>
</comment>
<dbReference type="EMBL" id="BJYZ01000007">
    <property type="protein sequence ID" value="GEO37803.1"/>
    <property type="molecule type" value="Genomic_DNA"/>
</dbReference>
<dbReference type="InterPro" id="IPR050107">
    <property type="entry name" value="ABC_carbohydrate_import_ATPase"/>
</dbReference>
<keyword evidence="3" id="KW-0677">Repeat</keyword>
<evidence type="ECO:0000256" key="5">
    <source>
        <dbReference type="ARBA" id="ARBA00022840"/>
    </source>
</evidence>
<dbReference type="Gene3D" id="3.40.50.300">
    <property type="entry name" value="P-loop containing nucleotide triphosphate hydrolases"/>
    <property type="match status" value="2"/>
</dbReference>
<evidence type="ECO:0000313" key="8">
    <source>
        <dbReference type="Proteomes" id="UP000321523"/>
    </source>
</evidence>
<dbReference type="GO" id="GO:0016887">
    <property type="term" value="F:ATP hydrolysis activity"/>
    <property type="evidence" value="ECO:0007669"/>
    <property type="project" value="InterPro"/>
</dbReference>
<dbReference type="OrthoDB" id="9805029at2"/>
<dbReference type="PROSITE" id="PS00211">
    <property type="entry name" value="ABC_TRANSPORTER_1"/>
    <property type="match status" value="1"/>
</dbReference>
<name>A0A512DMV1_9PROT</name>
<dbReference type="PANTHER" id="PTHR43790">
    <property type="entry name" value="CARBOHYDRATE TRANSPORT ATP-BINDING PROTEIN MG119-RELATED"/>
    <property type="match status" value="1"/>
</dbReference>
<evidence type="ECO:0000256" key="4">
    <source>
        <dbReference type="ARBA" id="ARBA00022741"/>
    </source>
</evidence>
<evidence type="ECO:0000256" key="3">
    <source>
        <dbReference type="ARBA" id="ARBA00022737"/>
    </source>
</evidence>
<dbReference type="CDD" id="cd03216">
    <property type="entry name" value="ABC_Carb_Monos_I"/>
    <property type="match status" value="1"/>
</dbReference>
<keyword evidence="5 7" id="KW-0067">ATP-binding</keyword>
<dbReference type="Proteomes" id="UP000321523">
    <property type="component" value="Unassembled WGS sequence"/>
</dbReference>
<accession>A0A512DMV1</accession>
<keyword evidence="1" id="KW-0813">Transport</keyword>
<dbReference type="GO" id="GO:0005524">
    <property type="term" value="F:ATP binding"/>
    <property type="evidence" value="ECO:0007669"/>
    <property type="project" value="UniProtKB-KW"/>
</dbReference>
<dbReference type="RefSeq" id="WP_044426724.1">
    <property type="nucleotide sequence ID" value="NZ_BJYZ01000007.1"/>
</dbReference>
<evidence type="ECO:0000256" key="1">
    <source>
        <dbReference type="ARBA" id="ARBA00022448"/>
    </source>
</evidence>
<dbReference type="InterPro" id="IPR017871">
    <property type="entry name" value="ABC_transporter-like_CS"/>
</dbReference>
<evidence type="ECO:0000313" key="7">
    <source>
        <dbReference type="EMBL" id="GEO37803.1"/>
    </source>
</evidence>
<dbReference type="PROSITE" id="PS50893">
    <property type="entry name" value="ABC_TRANSPORTER_2"/>
    <property type="match status" value="2"/>
</dbReference>
<dbReference type="PANTHER" id="PTHR43790:SF9">
    <property type="entry name" value="GALACTOFURANOSE TRANSPORTER ATP-BINDING PROTEIN YTFR"/>
    <property type="match status" value="1"/>
</dbReference>
<reference evidence="7 8" key="1">
    <citation type="submission" date="2019-07" db="EMBL/GenBank/DDBJ databases">
        <title>Whole genome shotgun sequence of Skermanella aerolata NBRC 106429.</title>
        <authorList>
            <person name="Hosoyama A."/>
            <person name="Uohara A."/>
            <person name="Ohji S."/>
            <person name="Ichikawa N."/>
        </authorList>
    </citation>
    <scope>NUCLEOTIDE SEQUENCE [LARGE SCALE GENOMIC DNA]</scope>
    <source>
        <strain evidence="7 8">NBRC 106429</strain>
    </source>
</reference>
<dbReference type="SUPFAM" id="SSF52540">
    <property type="entry name" value="P-loop containing nucleoside triphosphate hydrolases"/>
    <property type="match status" value="2"/>
</dbReference>
<organism evidence="7 8">
    <name type="scientific">Skermanella aerolata</name>
    <dbReference type="NCBI Taxonomy" id="393310"/>
    <lineage>
        <taxon>Bacteria</taxon>
        <taxon>Pseudomonadati</taxon>
        <taxon>Pseudomonadota</taxon>
        <taxon>Alphaproteobacteria</taxon>
        <taxon>Rhodospirillales</taxon>
        <taxon>Azospirillaceae</taxon>
        <taxon>Skermanella</taxon>
    </lineage>
</organism>
<dbReference type="AlphaFoldDB" id="A0A512DMV1"/>
<protein>
    <submittedName>
        <fullName evidence="7">Sugar ABC transporter ATP-binding protein</fullName>
    </submittedName>
</protein>
<dbReference type="Pfam" id="PF00005">
    <property type="entry name" value="ABC_tran"/>
    <property type="match status" value="2"/>
</dbReference>
<feature type="domain" description="ABC transporter" evidence="6">
    <location>
        <begin position="8"/>
        <end position="245"/>
    </location>
</feature>
<keyword evidence="2" id="KW-0762">Sugar transport</keyword>
<evidence type="ECO:0000259" key="6">
    <source>
        <dbReference type="PROSITE" id="PS50893"/>
    </source>
</evidence>
<dbReference type="SMART" id="SM00382">
    <property type="entry name" value="AAA"/>
    <property type="match status" value="2"/>
</dbReference>
<keyword evidence="8" id="KW-1185">Reference proteome</keyword>
<evidence type="ECO:0000256" key="2">
    <source>
        <dbReference type="ARBA" id="ARBA00022597"/>
    </source>
</evidence>